<feature type="region of interest" description="Disordered" evidence="7">
    <location>
        <begin position="1"/>
        <end position="30"/>
    </location>
</feature>
<evidence type="ECO:0000256" key="4">
    <source>
        <dbReference type="ARBA" id="ARBA00022519"/>
    </source>
</evidence>
<feature type="domain" description="ABC transporter" evidence="8">
    <location>
        <begin position="58"/>
        <end position="113"/>
    </location>
</feature>
<keyword evidence="4" id="KW-0997">Cell inner membrane</keyword>
<accession>T1CV90</accession>
<evidence type="ECO:0000256" key="5">
    <source>
        <dbReference type="ARBA" id="ARBA00022967"/>
    </source>
</evidence>
<proteinExistence type="predicted"/>
<dbReference type="InterPro" id="IPR027417">
    <property type="entry name" value="P-loop_NTPase"/>
</dbReference>
<evidence type="ECO:0000256" key="6">
    <source>
        <dbReference type="ARBA" id="ARBA00023136"/>
    </source>
</evidence>
<keyword evidence="6" id="KW-0472">Membrane</keyword>
<keyword evidence="5" id="KW-1278">Translocase</keyword>
<dbReference type="InterPro" id="IPR050388">
    <property type="entry name" value="ABC_Ni/Peptide_Import"/>
</dbReference>
<evidence type="ECO:0000256" key="7">
    <source>
        <dbReference type="SAM" id="MobiDB-lite"/>
    </source>
</evidence>
<dbReference type="Gene3D" id="3.40.50.300">
    <property type="entry name" value="P-loop containing nucleotide triphosphate hydrolases"/>
    <property type="match status" value="1"/>
</dbReference>
<feature type="compositionally biased region" description="Polar residues" evidence="7">
    <location>
        <begin position="1"/>
        <end position="20"/>
    </location>
</feature>
<evidence type="ECO:0000256" key="3">
    <source>
        <dbReference type="ARBA" id="ARBA00022475"/>
    </source>
</evidence>
<sequence>MSTALPRVTRSSSVPETSAPPTVVPSEEDVSSKRGDVILDVRNLCTYFYTYDGVVRALDGVSFKVRRGETVGMAGETGCGKSVTMFSALRLIPDPPGRTVSGKVLFQGANLLWGIESEAKMKPIGSTGRVKVTRRFRRIKAANDRMMAVRGHGISMIFQEPTS</sequence>
<feature type="non-terminal residue" evidence="9">
    <location>
        <position position="163"/>
    </location>
</feature>
<dbReference type="GO" id="GO:0016887">
    <property type="term" value="F:ATP hydrolysis activity"/>
    <property type="evidence" value="ECO:0007669"/>
    <property type="project" value="InterPro"/>
</dbReference>
<comment type="caution">
    <text evidence="9">The sequence shown here is derived from an EMBL/GenBank/DDBJ whole genome shotgun (WGS) entry which is preliminary data.</text>
</comment>
<dbReference type="EMBL" id="AUZY01001823">
    <property type="protein sequence ID" value="EQD73820.1"/>
    <property type="molecule type" value="Genomic_DNA"/>
</dbReference>
<dbReference type="SUPFAM" id="SSF52540">
    <property type="entry name" value="P-loop containing nucleoside triphosphate hydrolases"/>
    <property type="match status" value="1"/>
</dbReference>
<keyword evidence="2" id="KW-0813">Transport</keyword>
<reference evidence="9" key="1">
    <citation type="submission" date="2013-08" db="EMBL/GenBank/DDBJ databases">
        <authorList>
            <person name="Mendez C."/>
            <person name="Richter M."/>
            <person name="Ferrer M."/>
            <person name="Sanchez J."/>
        </authorList>
    </citation>
    <scope>NUCLEOTIDE SEQUENCE</scope>
</reference>
<name>T1CV90_9ZZZZ</name>
<evidence type="ECO:0000259" key="8">
    <source>
        <dbReference type="Pfam" id="PF00005"/>
    </source>
</evidence>
<dbReference type="PANTHER" id="PTHR43297:SF14">
    <property type="entry name" value="ATPASE AAA-TYPE CORE DOMAIN-CONTAINING PROTEIN"/>
    <property type="match status" value="1"/>
</dbReference>
<evidence type="ECO:0000313" key="9">
    <source>
        <dbReference type="EMBL" id="EQD73820.1"/>
    </source>
</evidence>
<reference evidence="9" key="2">
    <citation type="journal article" date="2014" name="ISME J.">
        <title>Microbial stratification in low pH oxic and suboxic macroscopic growths along an acid mine drainage.</title>
        <authorList>
            <person name="Mendez-Garcia C."/>
            <person name="Mesa V."/>
            <person name="Sprenger R.R."/>
            <person name="Richter M."/>
            <person name="Diez M.S."/>
            <person name="Solano J."/>
            <person name="Bargiela R."/>
            <person name="Golyshina O.V."/>
            <person name="Manteca A."/>
            <person name="Ramos J.L."/>
            <person name="Gallego J.R."/>
            <person name="Llorente I."/>
            <person name="Martins Dos Santos V.A."/>
            <person name="Jensen O.N."/>
            <person name="Pelaez A.I."/>
            <person name="Sanchez J."/>
            <person name="Ferrer M."/>
        </authorList>
    </citation>
    <scope>NUCLEOTIDE SEQUENCE</scope>
</reference>
<comment type="subcellular location">
    <subcellularLocation>
        <location evidence="1">Membrane</location>
    </subcellularLocation>
</comment>
<dbReference type="GO" id="GO:0005524">
    <property type="term" value="F:ATP binding"/>
    <property type="evidence" value="ECO:0007669"/>
    <property type="project" value="InterPro"/>
</dbReference>
<dbReference type="GO" id="GO:0016020">
    <property type="term" value="C:membrane"/>
    <property type="evidence" value="ECO:0007669"/>
    <property type="project" value="UniProtKB-SubCell"/>
</dbReference>
<evidence type="ECO:0000256" key="2">
    <source>
        <dbReference type="ARBA" id="ARBA00022448"/>
    </source>
</evidence>
<dbReference type="PANTHER" id="PTHR43297">
    <property type="entry name" value="OLIGOPEPTIDE TRANSPORT ATP-BINDING PROTEIN APPD"/>
    <property type="match status" value="1"/>
</dbReference>
<dbReference type="InterPro" id="IPR003439">
    <property type="entry name" value="ABC_transporter-like_ATP-bd"/>
</dbReference>
<dbReference type="Pfam" id="PF00005">
    <property type="entry name" value="ABC_tran"/>
    <property type="match status" value="1"/>
</dbReference>
<keyword evidence="3" id="KW-1003">Cell membrane</keyword>
<organism evidence="9">
    <name type="scientific">mine drainage metagenome</name>
    <dbReference type="NCBI Taxonomy" id="410659"/>
    <lineage>
        <taxon>unclassified sequences</taxon>
        <taxon>metagenomes</taxon>
        <taxon>ecological metagenomes</taxon>
    </lineage>
</organism>
<dbReference type="AlphaFoldDB" id="T1CV90"/>
<gene>
    <name evidence="9" type="ORF">B1B_03021</name>
</gene>
<protein>
    <submittedName>
        <fullName evidence="9">Oligopeptide/dipeptide ABC transporter, ATPase subunit</fullName>
    </submittedName>
</protein>
<evidence type="ECO:0000256" key="1">
    <source>
        <dbReference type="ARBA" id="ARBA00004370"/>
    </source>
</evidence>